<keyword evidence="2" id="KW-0812">Transmembrane</keyword>
<gene>
    <name evidence="3" type="ORF">MUK42_34219</name>
</gene>
<dbReference type="PANTHER" id="PTHR34947:SF3">
    <property type="entry name" value="TRANSMEMBRANE PROTEIN"/>
    <property type="match status" value="1"/>
</dbReference>
<evidence type="ECO:0000256" key="1">
    <source>
        <dbReference type="SAM" id="MobiDB-lite"/>
    </source>
</evidence>
<evidence type="ECO:0000313" key="4">
    <source>
        <dbReference type="Proteomes" id="UP001055439"/>
    </source>
</evidence>
<dbReference type="EMBL" id="CP097502">
    <property type="protein sequence ID" value="URD76995.1"/>
    <property type="molecule type" value="Genomic_DNA"/>
</dbReference>
<protein>
    <submittedName>
        <fullName evidence="3">Uncharacterized protein</fullName>
    </submittedName>
</protein>
<dbReference type="PANTHER" id="PTHR34947">
    <property type="entry name" value="TRANSMEMBRANE PROTEIN"/>
    <property type="match status" value="1"/>
</dbReference>
<keyword evidence="4" id="KW-1185">Reference proteome</keyword>
<dbReference type="OrthoDB" id="775900at2759"/>
<feature type="transmembrane region" description="Helical" evidence="2">
    <location>
        <begin position="20"/>
        <end position="41"/>
    </location>
</feature>
<accession>A0A9E7JDD1</accession>
<dbReference type="AlphaFoldDB" id="A0A9E7JDD1"/>
<dbReference type="Proteomes" id="UP001055439">
    <property type="component" value="Chromosome 1"/>
</dbReference>
<feature type="region of interest" description="Disordered" evidence="1">
    <location>
        <begin position="97"/>
        <end position="130"/>
    </location>
</feature>
<evidence type="ECO:0000256" key="2">
    <source>
        <dbReference type="SAM" id="Phobius"/>
    </source>
</evidence>
<proteinExistence type="predicted"/>
<organism evidence="3 4">
    <name type="scientific">Musa troglodytarum</name>
    <name type="common">fe'i banana</name>
    <dbReference type="NCBI Taxonomy" id="320322"/>
    <lineage>
        <taxon>Eukaryota</taxon>
        <taxon>Viridiplantae</taxon>
        <taxon>Streptophyta</taxon>
        <taxon>Embryophyta</taxon>
        <taxon>Tracheophyta</taxon>
        <taxon>Spermatophyta</taxon>
        <taxon>Magnoliopsida</taxon>
        <taxon>Liliopsida</taxon>
        <taxon>Zingiberales</taxon>
        <taxon>Musaceae</taxon>
        <taxon>Musa</taxon>
    </lineage>
</organism>
<reference evidence="3" key="1">
    <citation type="submission" date="2022-05" db="EMBL/GenBank/DDBJ databases">
        <title>The Musa troglodytarum L. genome provides insights into the mechanism of non-climacteric behaviour and enrichment of carotenoids.</title>
        <authorList>
            <person name="Wang J."/>
        </authorList>
    </citation>
    <scope>NUCLEOTIDE SEQUENCE</scope>
    <source>
        <tissue evidence="3">Leaf</tissue>
    </source>
</reference>
<keyword evidence="2" id="KW-0472">Membrane</keyword>
<name>A0A9E7JDD1_9LILI</name>
<sequence>MRRGRDCVMDAAKQPRRGAAVDHAFIRFLLPVSVLFLVLSYCHSCYVRLLSVEFTSTLLHDLDHFISRKAVLLFCNALLWFVTRDSGLLGFFAPTTNSSDEESDHKRLRRERGDPETESATAKPCPVEEKAAVTGGAETKGCEVEATAEAGGDASLELAAVEGMDVERVAEDEDIDELHRKIEEFIERVKSERRMEARQLVVV</sequence>
<evidence type="ECO:0000313" key="3">
    <source>
        <dbReference type="EMBL" id="URD76995.1"/>
    </source>
</evidence>
<keyword evidence="2" id="KW-1133">Transmembrane helix</keyword>